<sequence>LFALIYAALSERSIDGIEPQTNERKQRTYGRRSIQRMYHFSRSTFALD</sequence>
<protein>
    <submittedName>
        <fullName evidence="1">Uncharacterized protein</fullName>
    </submittedName>
</protein>
<gene>
    <name evidence="1" type="ORF">CEV33_3365</name>
</gene>
<name>A0A256EZ11_9HYPH</name>
<dbReference type="AlphaFoldDB" id="A0A256EZ11"/>
<evidence type="ECO:0000313" key="2">
    <source>
        <dbReference type="Proteomes" id="UP000216478"/>
    </source>
</evidence>
<comment type="caution">
    <text evidence="1">The sequence shown here is derived from an EMBL/GenBank/DDBJ whole genome shotgun (WGS) entry which is preliminary data.</text>
</comment>
<dbReference type="Proteomes" id="UP000216478">
    <property type="component" value="Unassembled WGS sequence"/>
</dbReference>
<proteinExistence type="predicted"/>
<dbReference type="EMBL" id="NNRL01000168">
    <property type="protein sequence ID" value="OYR07858.1"/>
    <property type="molecule type" value="Genomic_DNA"/>
</dbReference>
<feature type="non-terminal residue" evidence="1">
    <location>
        <position position="1"/>
    </location>
</feature>
<accession>A0A256EZ11</accession>
<evidence type="ECO:0000313" key="1">
    <source>
        <dbReference type="EMBL" id="OYR07858.1"/>
    </source>
</evidence>
<reference evidence="1 2" key="1">
    <citation type="submission" date="2017-07" db="EMBL/GenBank/DDBJ databases">
        <title>Phylogenetic study on the rhizospheric bacterium Ochrobactrum sp. A44.</title>
        <authorList>
            <person name="Krzyzanowska D.M."/>
            <person name="Ossowicki A."/>
            <person name="Rajewska M."/>
            <person name="Maciag T."/>
            <person name="Kaczynski Z."/>
            <person name="Czerwicka M."/>
            <person name="Jafra S."/>
        </authorList>
    </citation>
    <scope>NUCLEOTIDE SEQUENCE [LARGE SCALE GENOMIC DNA]</scope>
    <source>
        <strain evidence="1 2">OgA9a</strain>
    </source>
</reference>
<organism evidence="1 2">
    <name type="scientific">Brucella grignonensis</name>
    <dbReference type="NCBI Taxonomy" id="94627"/>
    <lineage>
        <taxon>Bacteria</taxon>
        <taxon>Pseudomonadati</taxon>
        <taxon>Pseudomonadota</taxon>
        <taxon>Alphaproteobacteria</taxon>
        <taxon>Hyphomicrobiales</taxon>
        <taxon>Brucellaceae</taxon>
        <taxon>Brucella/Ochrobactrum group</taxon>
        <taxon>Brucella</taxon>
    </lineage>
</organism>
<keyword evidence="2" id="KW-1185">Reference proteome</keyword>